<dbReference type="PROSITE" id="PS51194">
    <property type="entry name" value="HELICASE_CTER"/>
    <property type="match status" value="1"/>
</dbReference>
<dbReference type="Pfam" id="PF18319">
    <property type="entry name" value="Zn_ribbon_PriA"/>
    <property type="match status" value="1"/>
</dbReference>
<keyword evidence="9 11" id="KW-0238">DNA-binding</keyword>
<evidence type="ECO:0000256" key="11">
    <source>
        <dbReference type="HAMAP-Rule" id="MF_00983"/>
    </source>
</evidence>
<dbReference type="SMART" id="SM00490">
    <property type="entry name" value="HELICc"/>
    <property type="match status" value="1"/>
</dbReference>
<comment type="catalytic activity">
    <reaction evidence="11">
        <text>ATP + H2O = ADP + phosphate + H(+)</text>
        <dbReference type="Rhea" id="RHEA:13065"/>
        <dbReference type="ChEBI" id="CHEBI:15377"/>
        <dbReference type="ChEBI" id="CHEBI:15378"/>
        <dbReference type="ChEBI" id="CHEBI:30616"/>
        <dbReference type="ChEBI" id="CHEBI:43474"/>
        <dbReference type="ChEBI" id="CHEBI:456216"/>
        <dbReference type="EC" id="5.6.2.4"/>
    </reaction>
</comment>
<evidence type="ECO:0000259" key="14">
    <source>
        <dbReference type="PROSITE" id="PS51194"/>
    </source>
</evidence>
<evidence type="ECO:0000256" key="12">
    <source>
        <dbReference type="SAM" id="MobiDB-lite"/>
    </source>
</evidence>
<proteinExistence type="inferred from homology"/>
<dbReference type="Pfam" id="PF17764">
    <property type="entry name" value="PriA_3primeBD"/>
    <property type="match status" value="1"/>
</dbReference>
<dbReference type="PANTHER" id="PTHR30580">
    <property type="entry name" value="PRIMOSOMAL PROTEIN N"/>
    <property type="match status" value="1"/>
</dbReference>
<evidence type="ECO:0000256" key="10">
    <source>
        <dbReference type="ARBA" id="ARBA00023235"/>
    </source>
</evidence>
<keyword evidence="5 11" id="KW-0378">Hydrolase</keyword>
<dbReference type="Pfam" id="PF18074">
    <property type="entry name" value="PriA_C"/>
    <property type="match status" value="1"/>
</dbReference>
<keyword evidence="16" id="KW-1185">Reference proteome</keyword>
<keyword evidence="7 11" id="KW-0862">Zinc</keyword>
<keyword evidence="6 11" id="KW-0347">Helicase</keyword>
<keyword evidence="3 11" id="KW-0479">Metal-binding</keyword>
<comment type="cofactor">
    <cofactor evidence="11">
        <name>Zn(2+)</name>
        <dbReference type="ChEBI" id="CHEBI:29105"/>
    </cofactor>
    <text evidence="11">Binds 2 zinc ions per subunit.</text>
</comment>
<keyword evidence="10 11" id="KW-0413">Isomerase</keyword>
<evidence type="ECO:0000256" key="5">
    <source>
        <dbReference type="ARBA" id="ARBA00022801"/>
    </source>
</evidence>
<dbReference type="PANTHER" id="PTHR30580:SF0">
    <property type="entry name" value="PRIMOSOMAL PROTEIN N"/>
    <property type="match status" value="1"/>
</dbReference>
<keyword evidence="2 11" id="KW-0235">DNA replication</keyword>
<evidence type="ECO:0000259" key="13">
    <source>
        <dbReference type="PROSITE" id="PS51192"/>
    </source>
</evidence>
<evidence type="ECO:0000256" key="8">
    <source>
        <dbReference type="ARBA" id="ARBA00022840"/>
    </source>
</evidence>
<name>A0ABY8MI61_9SPIO</name>
<evidence type="ECO:0000256" key="1">
    <source>
        <dbReference type="ARBA" id="ARBA00022515"/>
    </source>
</evidence>
<dbReference type="SMART" id="SM00487">
    <property type="entry name" value="DEXDc"/>
    <property type="match status" value="1"/>
</dbReference>
<feature type="domain" description="Helicase ATP-binding" evidence="13">
    <location>
        <begin position="216"/>
        <end position="382"/>
    </location>
</feature>
<dbReference type="InterPro" id="IPR042115">
    <property type="entry name" value="PriA_3primeBD_sf"/>
</dbReference>
<evidence type="ECO:0000256" key="4">
    <source>
        <dbReference type="ARBA" id="ARBA00022741"/>
    </source>
</evidence>
<keyword evidence="8 11" id="KW-0067">ATP-binding</keyword>
<dbReference type="InterPro" id="IPR001650">
    <property type="entry name" value="Helicase_C-like"/>
</dbReference>
<dbReference type="InterPro" id="IPR011545">
    <property type="entry name" value="DEAD/DEAH_box_helicase_dom"/>
</dbReference>
<feature type="binding site" evidence="11">
    <location>
        <position position="541"/>
    </location>
    <ligand>
        <name>Zn(2+)</name>
        <dbReference type="ChEBI" id="CHEBI:29105"/>
        <label>1</label>
    </ligand>
</feature>
<feature type="binding site" evidence="11">
    <location>
        <position position="547"/>
    </location>
    <ligand>
        <name>Zn(2+)</name>
        <dbReference type="ChEBI" id="CHEBI:29105"/>
        <label>2</label>
    </ligand>
</feature>
<dbReference type="Gene3D" id="3.40.50.300">
    <property type="entry name" value="P-loop containing nucleotide triphosphate hydrolases"/>
    <property type="match status" value="2"/>
</dbReference>
<comment type="function">
    <text evidence="11">Initiates the restart of stalled replication forks, which reloads the replicative helicase on sites other than the origin of replication. Recognizes and binds to abandoned replication forks and remodels them to uncover a helicase loading site. Promotes assembly of the primosome at these replication forks.</text>
</comment>
<dbReference type="InterPro" id="IPR014001">
    <property type="entry name" value="Helicase_ATP-bd"/>
</dbReference>
<accession>A0ABY8MI61</accession>
<gene>
    <name evidence="11 15" type="primary">priA</name>
    <name evidence="15" type="ORF">P0082_10270</name>
</gene>
<feature type="binding site" evidence="11">
    <location>
        <position position="578"/>
    </location>
    <ligand>
        <name>Zn(2+)</name>
        <dbReference type="ChEBI" id="CHEBI:29105"/>
        <label>1</label>
    </ligand>
</feature>
<feature type="binding site" evidence="11">
    <location>
        <position position="568"/>
    </location>
    <ligand>
        <name>Zn(2+)</name>
        <dbReference type="ChEBI" id="CHEBI:29105"/>
        <label>2</label>
    </ligand>
</feature>
<dbReference type="NCBIfam" id="TIGR00595">
    <property type="entry name" value="priA"/>
    <property type="match status" value="1"/>
</dbReference>
<dbReference type="RefSeq" id="WP_326927045.1">
    <property type="nucleotide sequence ID" value="NZ_CP123443.1"/>
</dbReference>
<feature type="compositionally biased region" description="Basic and acidic residues" evidence="12">
    <location>
        <begin position="383"/>
        <end position="396"/>
    </location>
</feature>
<comment type="catalytic activity">
    <reaction evidence="11">
        <text>Couples ATP hydrolysis with the unwinding of duplex DNA by translocating in the 3'-5' direction.</text>
        <dbReference type="EC" id="5.6.2.4"/>
    </reaction>
</comment>
<organism evidence="15 16">
    <name type="scientific">Candidatus Haliotispira prima</name>
    <dbReference type="NCBI Taxonomy" id="3034016"/>
    <lineage>
        <taxon>Bacteria</taxon>
        <taxon>Pseudomonadati</taxon>
        <taxon>Spirochaetota</taxon>
        <taxon>Spirochaetia</taxon>
        <taxon>Spirochaetales</taxon>
        <taxon>Spirochaetaceae</taxon>
        <taxon>Candidatus Haliotispira</taxon>
    </lineage>
</organism>
<dbReference type="EMBL" id="CP123443">
    <property type="protein sequence ID" value="WGK68858.1"/>
    <property type="molecule type" value="Genomic_DNA"/>
</dbReference>
<evidence type="ECO:0000313" key="15">
    <source>
        <dbReference type="EMBL" id="WGK68858.1"/>
    </source>
</evidence>
<evidence type="ECO:0000256" key="2">
    <source>
        <dbReference type="ARBA" id="ARBA00022705"/>
    </source>
</evidence>
<protein>
    <recommendedName>
        <fullName evidence="11">Replication restart protein PriA</fullName>
    </recommendedName>
    <alternativeName>
        <fullName evidence="11">ATP-dependent DNA helicase PriA</fullName>
        <ecNumber evidence="11">5.6.2.4</ecNumber>
    </alternativeName>
    <alternativeName>
        <fullName evidence="11">DNA 3'-5' helicase PriA</fullName>
    </alternativeName>
</protein>
<dbReference type="EC" id="5.6.2.4" evidence="11"/>
<dbReference type="InterPro" id="IPR027417">
    <property type="entry name" value="P-loop_NTPase"/>
</dbReference>
<feature type="region of interest" description="Disordered" evidence="12">
    <location>
        <begin position="33"/>
        <end position="72"/>
    </location>
</feature>
<dbReference type="Pfam" id="PF00270">
    <property type="entry name" value="DEAD"/>
    <property type="match status" value="1"/>
</dbReference>
<dbReference type="HAMAP" id="MF_00983">
    <property type="entry name" value="PriA"/>
    <property type="match status" value="1"/>
</dbReference>
<feature type="binding site" evidence="11">
    <location>
        <position position="565"/>
    </location>
    <ligand>
        <name>Zn(2+)</name>
        <dbReference type="ChEBI" id="CHEBI:29105"/>
        <label>2</label>
    </ligand>
</feature>
<dbReference type="InterPro" id="IPR005259">
    <property type="entry name" value="PriA"/>
</dbReference>
<dbReference type="Gene3D" id="3.40.1440.60">
    <property type="entry name" value="PriA, 3(prime) DNA-binding domain"/>
    <property type="match status" value="1"/>
</dbReference>
<feature type="compositionally biased region" description="Basic and acidic residues" evidence="12">
    <location>
        <begin position="446"/>
        <end position="459"/>
    </location>
</feature>
<dbReference type="InterPro" id="IPR040498">
    <property type="entry name" value="PriA_CRR"/>
</dbReference>
<evidence type="ECO:0000256" key="6">
    <source>
        <dbReference type="ARBA" id="ARBA00022806"/>
    </source>
</evidence>
<dbReference type="InterPro" id="IPR041236">
    <property type="entry name" value="PriA_C"/>
</dbReference>
<feature type="binding site" evidence="11">
    <location>
        <position position="581"/>
    </location>
    <ligand>
        <name>Zn(2+)</name>
        <dbReference type="ChEBI" id="CHEBI:29105"/>
        <label>1</label>
    </ligand>
</feature>
<feature type="binding site" evidence="11">
    <location>
        <position position="550"/>
    </location>
    <ligand>
        <name>Zn(2+)</name>
        <dbReference type="ChEBI" id="CHEBI:29105"/>
        <label>2</label>
    </ligand>
</feature>
<feature type="binding site" evidence="11">
    <location>
        <position position="538"/>
    </location>
    <ligand>
        <name>Zn(2+)</name>
        <dbReference type="ChEBI" id="CHEBI:29105"/>
        <label>1</label>
    </ligand>
</feature>
<evidence type="ECO:0000313" key="16">
    <source>
        <dbReference type="Proteomes" id="UP001228690"/>
    </source>
</evidence>
<reference evidence="15 16" key="1">
    <citation type="submission" date="2023-04" db="EMBL/GenBank/DDBJ databases">
        <title>Spirochaete genome identified in red abalone sample constitutes a novel genus.</title>
        <authorList>
            <person name="Sharma S.P."/>
            <person name="Purcell C.M."/>
            <person name="Hyde J.R."/>
            <person name="Severin A.J."/>
        </authorList>
    </citation>
    <scope>NUCLEOTIDE SEQUENCE [LARGE SCALE GENOMIC DNA]</scope>
    <source>
        <strain evidence="15 16">SP-2023</strain>
    </source>
</reference>
<dbReference type="Pfam" id="PF00271">
    <property type="entry name" value="Helicase_C"/>
    <property type="match status" value="1"/>
</dbReference>
<evidence type="ECO:0000256" key="3">
    <source>
        <dbReference type="ARBA" id="ARBA00022723"/>
    </source>
</evidence>
<evidence type="ECO:0000256" key="7">
    <source>
        <dbReference type="ARBA" id="ARBA00022833"/>
    </source>
</evidence>
<feature type="region of interest" description="Disordered" evidence="12">
    <location>
        <begin position="438"/>
        <end position="471"/>
    </location>
</feature>
<dbReference type="Proteomes" id="UP001228690">
    <property type="component" value="Chromosome"/>
</dbReference>
<dbReference type="InterPro" id="IPR041222">
    <property type="entry name" value="PriA_3primeBD"/>
</dbReference>
<comment type="similarity">
    <text evidence="11">Belongs to the helicase family. PriA subfamily.</text>
</comment>
<dbReference type="CDD" id="cd18804">
    <property type="entry name" value="SF2_C_priA"/>
    <property type="match status" value="1"/>
</dbReference>
<keyword evidence="4 11" id="KW-0547">Nucleotide-binding</keyword>
<sequence length="850" mass="95515">MSELLFYCEVCFAVPLQQSFTYIYHPKSWVPPSLERKRKGKKAVKKSDKKEEEGSLAQEESPVDTSPGLVYPQPGQRVFASLGRSRKEGWIISASQKPPPSLQEAMAAGKVELSKLKELEIAEPKPLFGEQELRLARWLAQYYICSLGEALSCILPTGKKEKEPLLYSESSEGGKGNEADGGKDFPERPIRLSAEQIAAVAAVCSATLSGSPDLIGQAAEPSPFFYLFGPTGSGKTEVFLQCMAHVLKQGKSVIYLVPEISLCYQLQEELERRFREPVALLHSHLSAEMRLWYWRSLQEGRCRIVLGARSAVFAPSTELGLIIVDEEHEQSYKAGDTPRYHARQVAMRRCRDSKAILLMGSATPSLEAMHAGKGLEGQPDEVQGGKEPELSGKPTEEEAQEETQEEVQKQAEPENILPSGPIPDYLPDFIKKAWREARGSNLQESEPQKKEETAEREKPASNPDPGVLRKPPWSSVRMLRLTQRLAGGCFPEVEIIDLRRSKTMISEQLVREIDAVTGRGDQAILFLNRRGYSPIVECFSCGKVQECRHCSVALTYHKNANHLKCHHCGFSTPMISSCNYCHKNEMEFVGFGTEQIEEELQRYFGHLRIARLDTDVSRKKGRSQKILQDFRSGQLDLLVGTQMVAKGLNFERVKLVGVVLADTSLNMPDFRAAERSFSLLVQVAGRAGRFSKDGKVLIQTYRPESEVIAQAAALNWRSFYPAELELRRLTNYPPYSRLIRFVFRGGDAAKVKTEAMQWYSRLQQVVAGLATHGTDSSGEGSRELVPAPCLFVPCECPYFRVANKYRYHMLLRSSGRHFATLHRSVRDHFWQSKRNPSVYVEVDVDPSLMM</sequence>
<feature type="domain" description="Helicase C-terminal" evidence="14">
    <location>
        <begin position="519"/>
        <end position="727"/>
    </location>
</feature>
<comment type="subunit">
    <text evidence="11">Component of the replication restart primosome.</text>
</comment>
<dbReference type="PROSITE" id="PS51192">
    <property type="entry name" value="HELICASE_ATP_BIND_1"/>
    <property type="match status" value="1"/>
</dbReference>
<evidence type="ECO:0000256" key="9">
    <source>
        <dbReference type="ARBA" id="ARBA00023125"/>
    </source>
</evidence>
<feature type="region of interest" description="Disordered" evidence="12">
    <location>
        <begin position="372"/>
        <end position="422"/>
    </location>
</feature>
<dbReference type="SUPFAM" id="SSF52540">
    <property type="entry name" value="P-loop containing nucleoside triphosphate hydrolases"/>
    <property type="match status" value="1"/>
</dbReference>
<keyword evidence="1 11" id="KW-0639">Primosome</keyword>